<accession>A0A9N9JLA6</accession>
<organism evidence="2 3">
    <name type="scientific">Acaulospora morrowiae</name>
    <dbReference type="NCBI Taxonomy" id="94023"/>
    <lineage>
        <taxon>Eukaryota</taxon>
        <taxon>Fungi</taxon>
        <taxon>Fungi incertae sedis</taxon>
        <taxon>Mucoromycota</taxon>
        <taxon>Glomeromycotina</taxon>
        <taxon>Glomeromycetes</taxon>
        <taxon>Diversisporales</taxon>
        <taxon>Acaulosporaceae</taxon>
        <taxon>Acaulospora</taxon>
    </lineage>
</organism>
<comment type="caution">
    <text evidence="2">The sequence shown here is derived from an EMBL/GenBank/DDBJ whole genome shotgun (WGS) entry which is preliminary data.</text>
</comment>
<dbReference type="Proteomes" id="UP000789342">
    <property type="component" value="Unassembled WGS sequence"/>
</dbReference>
<proteinExistence type="predicted"/>
<dbReference type="AlphaFoldDB" id="A0A9N9JLA6"/>
<protein>
    <submittedName>
        <fullName evidence="2">5814_t:CDS:1</fullName>
    </submittedName>
</protein>
<feature type="region of interest" description="Disordered" evidence="1">
    <location>
        <begin position="52"/>
        <end position="81"/>
    </location>
</feature>
<gene>
    <name evidence="2" type="ORF">AMORRO_LOCUS17868</name>
</gene>
<feature type="non-terminal residue" evidence="2">
    <location>
        <position position="81"/>
    </location>
</feature>
<feature type="compositionally biased region" description="Basic and acidic residues" evidence="1">
    <location>
        <begin position="52"/>
        <end position="68"/>
    </location>
</feature>
<dbReference type="Gene3D" id="1.20.5.340">
    <property type="match status" value="1"/>
</dbReference>
<dbReference type="EMBL" id="CAJVPV010058220">
    <property type="protein sequence ID" value="CAG8787648.1"/>
    <property type="molecule type" value="Genomic_DNA"/>
</dbReference>
<evidence type="ECO:0000313" key="3">
    <source>
        <dbReference type="Proteomes" id="UP000789342"/>
    </source>
</evidence>
<feature type="non-terminal residue" evidence="2">
    <location>
        <position position="1"/>
    </location>
</feature>
<name>A0A9N9JLA6_9GLOM</name>
<reference evidence="2" key="1">
    <citation type="submission" date="2021-06" db="EMBL/GenBank/DDBJ databases">
        <authorList>
            <person name="Kallberg Y."/>
            <person name="Tangrot J."/>
            <person name="Rosling A."/>
        </authorList>
    </citation>
    <scope>NUCLEOTIDE SEQUENCE</scope>
    <source>
        <strain evidence="2">CL551</strain>
    </source>
</reference>
<keyword evidence="3" id="KW-1185">Reference proteome</keyword>
<evidence type="ECO:0000256" key="1">
    <source>
        <dbReference type="SAM" id="MobiDB-lite"/>
    </source>
</evidence>
<evidence type="ECO:0000313" key="2">
    <source>
        <dbReference type="EMBL" id="CAG8787648.1"/>
    </source>
</evidence>
<sequence length="81" mass="9536">YFPTFFVNQPVEKIIDSLCVYSTHLQDIYQRFIDALLSINATLRSEFSTIQEENKSLRDENESLRSENESLEGLVNRFSRE</sequence>